<evidence type="ECO:0000313" key="2">
    <source>
        <dbReference type="Proteomes" id="UP000198510"/>
    </source>
</evidence>
<organism evidence="1 2">
    <name type="scientific">Catalinimonas alkaloidigena</name>
    <dbReference type="NCBI Taxonomy" id="1075417"/>
    <lineage>
        <taxon>Bacteria</taxon>
        <taxon>Pseudomonadati</taxon>
        <taxon>Bacteroidota</taxon>
        <taxon>Cytophagia</taxon>
        <taxon>Cytophagales</taxon>
        <taxon>Catalimonadaceae</taxon>
        <taxon>Catalinimonas</taxon>
    </lineage>
</organism>
<keyword evidence="2" id="KW-1185">Reference proteome</keyword>
<dbReference type="NCBIfam" id="TIGR01643">
    <property type="entry name" value="YD_repeat_2x"/>
    <property type="match status" value="1"/>
</dbReference>
<dbReference type="EMBL" id="FNFO01000004">
    <property type="protein sequence ID" value="SDL01024.1"/>
    <property type="molecule type" value="Genomic_DNA"/>
</dbReference>
<accession>A0A1G9GK19</accession>
<dbReference type="RefSeq" id="WP_089681984.1">
    <property type="nucleotide sequence ID" value="NZ_FNFO01000004.1"/>
</dbReference>
<protein>
    <submittedName>
        <fullName evidence="1">YD repeat-containing protein</fullName>
    </submittedName>
</protein>
<dbReference type="Gene3D" id="2.180.10.10">
    <property type="entry name" value="RHS repeat-associated core"/>
    <property type="match status" value="1"/>
</dbReference>
<name>A0A1G9GK19_9BACT</name>
<dbReference type="STRING" id="1075417.SAMN05421823_104136"/>
<dbReference type="InterPro" id="IPR006530">
    <property type="entry name" value="YD"/>
</dbReference>
<dbReference type="AlphaFoldDB" id="A0A1G9GK19"/>
<gene>
    <name evidence="1" type="ORF">SAMN05421823_104136</name>
</gene>
<sequence>MDSFYDFDYDYELRSYYSDDLENYKSAKFFKNGKLIRRIAHEGGCEAFRHDSRGRLIETTWGRNCEYGRRTFFIYDSLNNHIGCFSTMDSIFDLDTVKFEQTLFYDSNSRLVKERTDKRKDMQGVEFEIWNFYTYADSLIKTETILRNKDTLWVGEYFYDSNNNLIKIHRVRDGLYETELFRYNKTGLLIEKEIISTKNPVTPKTSFSAGNNTRTYKYDSDGLLTEETMLNHEGRVQIKTIHKKIEKTTS</sequence>
<evidence type="ECO:0000313" key="1">
    <source>
        <dbReference type="EMBL" id="SDL01024.1"/>
    </source>
</evidence>
<proteinExistence type="predicted"/>
<dbReference type="Proteomes" id="UP000198510">
    <property type="component" value="Unassembled WGS sequence"/>
</dbReference>
<reference evidence="1 2" key="1">
    <citation type="submission" date="2016-10" db="EMBL/GenBank/DDBJ databases">
        <authorList>
            <person name="de Groot N.N."/>
        </authorList>
    </citation>
    <scope>NUCLEOTIDE SEQUENCE [LARGE SCALE GENOMIC DNA]</scope>
    <source>
        <strain evidence="1 2">DSM 25186</strain>
    </source>
</reference>